<dbReference type="GO" id="GO:0009007">
    <property type="term" value="F:site-specific DNA-methyltransferase (adenine-specific) activity"/>
    <property type="evidence" value="ECO:0007669"/>
    <property type="project" value="UniProtKB-EC"/>
</dbReference>
<evidence type="ECO:0000313" key="10">
    <source>
        <dbReference type="Proteomes" id="UP000183954"/>
    </source>
</evidence>
<reference evidence="10" key="1">
    <citation type="submission" date="2016-11" db="EMBL/GenBank/DDBJ databases">
        <authorList>
            <person name="Varghese N."/>
            <person name="Submissions S."/>
        </authorList>
    </citation>
    <scope>NUCLEOTIDE SEQUENCE [LARGE SCALE GENOMIC DNA]</scope>
    <source>
        <strain evidence="10">DSM 15449</strain>
    </source>
</reference>
<dbReference type="EMBL" id="FQXJ01000007">
    <property type="protein sequence ID" value="SHI07362.1"/>
    <property type="molecule type" value="Genomic_DNA"/>
</dbReference>
<dbReference type="InterPro" id="IPR029063">
    <property type="entry name" value="SAM-dependent_MTases_sf"/>
</dbReference>
<comment type="catalytic activity">
    <reaction evidence="7">
        <text>a 2'-deoxyadenosine in DNA + S-adenosyl-L-methionine = an N(6)-methyl-2'-deoxyadenosine in DNA + S-adenosyl-L-homocysteine + H(+)</text>
        <dbReference type="Rhea" id="RHEA:15197"/>
        <dbReference type="Rhea" id="RHEA-COMP:12418"/>
        <dbReference type="Rhea" id="RHEA-COMP:12419"/>
        <dbReference type="ChEBI" id="CHEBI:15378"/>
        <dbReference type="ChEBI" id="CHEBI:57856"/>
        <dbReference type="ChEBI" id="CHEBI:59789"/>
        <dbReference type="ChEBI" id="CHEBI:90615"/>
        <dbReference type="ChEBI" id="CHEBI:90616"/>
        <dbReference type="EC" id="2.1.1.72"/>
    </reaction>
</comment>
<dbReference type="InterPro" id="IPR051537">
    <property type="entry name" value="DNA_Adenine_Mtase"/>
</dbReference>
<comment type="similarity">
    <text evidence="1">Belongs to the N(4)/N(6)-methyltransferase family.</text>
</comment>
<accession>A0A1M5Y5T3</accession>
<evidence type="ECO:0000259" key="8">
    <source>
        <dbReference type="Pfam" id="PF12161"/>
    </source>
</evidence>
<dbReference type="EC" id="2.1.1.72" evidence="2"/>
<evidence type="ECO:0000256" key="3">
    <source>
        <dbReference type="ARBA" id="ARBA00022603"/>
    </source>
</evidence>
<dbReference type="PANTHER" id="PTHR42933:SF3">
    <property type="entry name" value="TYPE I RESTRICTION ENZYME MJAVIII METHYLASE SUBUNIT"/>
    <property type="match status" value="1"/>
</dbReference>
<feature type="domain" description="N6 adenine-specific DNA methyltransferase N-terminal" evidence="8">
    <location>
        <begin position="10"/>
        <end position="148"/>
    </location>
</feature>
<evidence type="ECO:0000256" key="1">
    <source>
        <dbReference type="ARBA" id="ARBA00006594"/>
    </source>
</evidence>
<evidence type="ECO:0000256" key="5">
    <source>
        <dbReference type="ARBA" id="ARBA00022691"/>
    </source>
</evidence>
<gene>
    <name evidence="9" type="ORF">SAMN02746098_02282</name>
</gene>
<dbReference type="InterPro" id="IPR038333">
    <property type="entry name" value="T1MK-like_N_sf"/>
</dbReference>
<keyword evidence="10" id="KW-1185">Reference proteome</keyword>
<dbReference type="InterPro" id="IPR022749">
    <property type="entry name" value="D12N6_MeTrfase_N"/>
</dbReference>
<dbReference type="Gene3D" id="1.20.1260.30">
    <property type="match status" value="1"/>
</dbReference>
<name>A0A1M5Y5T3_9FIRM</name>
<keyword evidence="5" id="KW-0949">S-adenosyl-L-methionine</keyword>
<dbReference type="STRING" id="1121420.SAMN02746098_02282"/>
<dbReference type="PANTHER" id="PTHR42933">
    <property type="entry name" value="SLR6095 PROTEIN"/>
    <property type="match status" value="1"/>
</dbReference>
<evidence type="ECO:0000256" key="7">
    <source>
        <dbReference type="ARBA" id="ARBA00047942"/>
    </source>
</evidence>
<sequence length="160" mass="18668">MSGKLSLDQLESFLDETCDSLRGDREATEFKEYVIAILFLKRLNDRFKLEREVRRKKLTVKGLSQGQIEEELEKRESYRLFVPRIARWDMVKLEKQDLGSYLAKAFAEIDDKNRGCLGVLNTVDFSKTTETGERYITNDELAQLVKDFEELKLSDDNLAF</sequence>
<dbReference type="AlphaFoldDB" id="A0A1M5Y5T3"/>
<keyword evidence="3" id="KW-0489">Methyltransferase</keyword>
<keyword evidence="4" id="KW-0808">Transferase</keyword>
<evidence type="ECO:0000313" key="9">
    <source>
        <dbReference type="EMBL" id="SHI07362.1"/>
    </source>
</evidence>
<evidence type="ECO:0000256" key="2">
    <source>
        <dbReference type="ARBA" id="ARBA00011900"/>
    </source>
</evidence>
<dbReference type="SUPFAM" id="SSF53335">
    <property type="entry name" value="S-adenosyl-L-methionine-dependent methyltransferases"/>
    <property type="match status" value="1"/>
</dbReference>
<evidence type="ECO:0000256" key="4">
    <source>
        <dbReference type="ARBA" id="ARBA00022679"/>
    </source>
</evidence>
<dbReference type="GO" id="GO:0009307">
    <property type="term" value="P:DNA restriction-modification system"/>
    <property type="evidence" value="ECO:0007669"/>
    <property type="project" value="UniProtKB-KW"/>
</dbReference>
<dbReference type="GO" id="GO:0032259">
    <property type="term" value="P:methylation"/>
    <property type="evidence" value="ECO:0007669"/>
    <property type="project" value="UniProtKB-KW"/>
</dbReference>
<dbReference type="Pfam" id="PF12161">
    <property type="entry name" value="HsdM_N"/>
    <property type="match status" value="1"/>
</dbReference>
<evidence type="ECO:0000256" key="6">
    <source>
        <dbReference type="ARBA" id="ARBA00022747"/>
    </source>
</evidence>
<organism evidence="9 10">
    <name type="scientific">Desulfosporosinus lacus DSM 15449</name>
    <dbReference type="NCBI Taxonomy" id="1121420"/>
    <lineage>
        <taxon>Bacteria</taxon>
        <taxon>Bacillati</taxon>
        <taxon>Bacillota</taxon>
        <taxon>Clostridia</taxon>
        <taxon>Eubacteriales</taxon>
        <taxon>Desulfitobacteriaceae</taxon>
        <taxon>Desulfosporosinus</taxon>
    </lineage>
</organism>
<dbReference type="RefSeq" id="WP_073029854.1">
    <property type="nucleotide sequence ID" value="NZ_FQXJ01000007.1"/>
</dbReference>
<dbReference type="OrthoDB" id="9814572at2"/>
<protein>
    <recommendedName>
        <fullName evidence="2">site-specific DNA-methyltransferase (adenine-specific)</fullName>
        <ecNumber evidence="2">2.1.1.72</ecNumber>
    </recommendedName>
</protein>
<dbReference type="Proteomes" id="UP000183954">
    <property type="component" value="Unassembled WGS sequence"/>
</dbReference>
<proteinExistence type="inferred from homology"/>
<keyword evidence="6" id="KW-0680">Restriction system</keyword>